<sequence length="79" mass="8739">MPRLSVFDLLHRGVVYSLLGISGWAVFVGVYGHKERKAALMARAQAVRHSRMAASEQQKQEEFALARAAQDVIPSKKSS</sequence>
<comment type="caution">
    <text evidence="2">The sequence shown here is derived from an EMBL/GenBank/DDBJ whole genome shotgun (WGS) entry which is preliminary data.</text>
</comment>
<proteinExistence type="predicted"/>
<dbReference type="AlphaFoldDB" id="A0AAD7A6R9"/>
<feature type="transmembrane region" description="Helical" evidence="1">
    <location>
        <begin position="14"/>
        <end position="33"/>
    </location>
</feature>
<keyword evidence="3" id="KW-1185">Reference proteome</keyword>
<name>A0AAD7A6R9_9AGAR</name>
<evidence type="ECO:0000313" key="2">
    <source>
        <dbReference type="EMBL" id="KAJ7350743.1"/>
    </source>
</evidence>
<organism evidence="2 3">
    <name type="scientific">Mycena albidolilacea</name>
    <dbReference type="NCBI Taxonomy" id="1033008"/>
    <lineage>
        <taxon>Eukaryota</taxon>
        <taxon>Fungi</taxon>
        <taxon>Dikarya</taxon>
        <taxon>Basidiomycota</taxon>
        <taxon>Agaricomycotina</taxon>
        <taxon>Agaricomycetes</taxon>
        <taxon>Agaricomycetidae</taxon>
        <taxon>Agaricales</taxon>
        <taxon>Marasmiineae</taxon>
        <taxon>Mycenaceae</taxon>
        <taxon>Mycena</taxon>
    </lineage>
</organism>
<reference evidence="2" key="1">
    <citation type="submission" date="2023-03" db="EMBL/GenBank/DDBJ databases">
        <title>Massive genome expansion in bonnet fungi (Mycena s.s.) driven by repeated elements and novel gene families across ecological guilds.</title>
        <authorList>
            <consortium name="Lawrence Berkeley National Laboratory"/>
            <person name="Harder C.B."/>
            <person name="Miyauchi S."/>
            <person name="Viragh M."/>
            <person name="Kuo A."/>
            <person name="Thoen E."/>
            <person name="Andreopoulos B."/>
            <person name="Lu D."/>
            <person name="Skrede I."/>
            <person name="Drula E."/>
            <person name="Henrissat B."/>
            <person name="Morin E."/>
            <person name="Kohler A."/>
            <person name="Barry K."/>
            <person name="LaButti K."/>
            <person name="Morin E."/>
            <person name="Salamov A."/>
            <person name="Lipzen A."/>
            <person name="Mereny Z."/>
            <person name="Hegedus B."/>
            <person name="Baldrian P."/>
            <person name="Stursova M."/>
            <person name="Weitz H."/>
            <person name="Taylor A."/>
            <person name="Grigoriev I.V."/>
            <person name="Nagy L.G."/>
            <person name="Martin F."/>
            <person name="Kauserud H."/>
        </authorList>
    </citation>
    <scope>NUCLEOTIDE SEQUENCE</scope>
    <source>
        <strain evidence="2">CBHHK002</strain>
    </source>
</reference>
<dbReference type="EMBL" id="JARIHO010000014">
    <property type="protein sequence ID" value="KAJ7350743.1"/>
    <property type="molecule type" value="Genomic_DNA"/>
</dbReference>
<gene>
    <name evidence="2" type="ORF">DFH08DRAFT_958371</name>
</gene>
<keyword evidence="1" id="KW-0472">Membrane</keyword>
<evidence type="ECO:0000313" key="3">
    <source>
        <dbReference type="Proteomes" id="UP001218218"/>
    </source>
</evidence>
<evidence type="ECO:0000256" key="1">
    <source>
        <dbReference type="SAM" id="Phobius"/>
    </source>
</evidence>
<protein>
    <submittedName>
        <fullName evidence="2">Uncharacterized protein</fullName>
    </submittedName>
</protein>
<keyword evidence="1" id="KW-0812">Transmembrane</keyword>
<keyword evidence="1" id="KW-1133">Transmembrane helix</keyword>
<accession>A0AAD7A6R9</accession>
<dbReference type="Proteomes" id="UP001218218">
    <property type="component" value="Unassembled WGS sequence"/>
</dbReference>